<dbReference type="AlphaFoldDB" id="A0A1J1CAS3"/>
<proteinExistence type="predicted"/>
<evidence type="ECO:0000313" key="2">
    <source>
        <dbReference type="Proteomes" id="UP000183868"/>
    </source>
</evidence>
<accession>A0A1J1CAS3</accession>
<name>A0A1J1CAS3_CALAY</name>
<dbReference type="Proteomes" id="UP000183868">
    <property type="component" value="Chromosome"/>
</dbReference>
<dbReference type="KEGG" id="caby:Cabys_3063"/>
<organism evidence="1 2">
    <name type="scientific">Caldithrix abyssi DSM 13497</name>
    <dbReference type="NCBI Taxonomy" id="880073"/>
    <lineage>
        <taxon>Bacteria</taxon>
        <taxon>Pseudomonadati</taxon>
        <taxon>Calditrichota</taxon>
        <taxon>Calditrichia</taxon>
        <taxon>Calditrichales</taxon>
        <taxon>Calditrichaceae</taxon>
        <taxon>Caldithrix</taxon>
    </lineage>
</organism>
<dbReference type="EMBL" id="CP018099">
    <property type="protein sequence ID" value="APF19811.1"/>
    <property type="molecule type" value="Genomic_DNA"/>
</dbReference>
<protein>
    <submittedName>
        <fullName evidence="1">Uncharacterized protein</fullName>
    </submittedName>
</protein>
<evidence type="ECO:0000313" key="1">
    <source>
        <dbReference type="EMBL" id="APF19811.1"/>
    </source>
</evidence>
<reference evidence="1 2" key="1">
    <citation type="submission" date="2016-11" db="EMBL/GenBank/DDBJ databases">
        <title>Genomic analysis of Caldithrix abyssi and proposal of a novel bacterial phylum Caldithrichaeota.</title>
        <authorList>
            <person name="Kublanov I."/>
            <person name="Sigalova O."/>
            <person name="Gavrilov S."/>
            <person name="Lebedinsky A."/>
            <person name="Ivanova N."/>
            <person name="Daum C."/>
            <person name="Reddy T."/>
            <person name="Klenk H.P."/>
            <person name="Goker M."/>
            <person name="Reva O."/>
            <person name="Miroshnichenko M."/>
            <person name="Kyprides N."/>
            <person name="Woyke T."/>
            <person name="Gelfand M."/>
        </authorList>
    </citation>
    <scope>NUCLEOTIDE SEQUENCE [LARGE SCALE GENOMIC DNA]</scope>
    <source>
        <strain evidence="1 2">LF13</strain>
    </source>
</reference>
<gene>
    <name evidence="1" type="ORF">Cabys_3063</name>
</gene>
<sequence length="48" mass="5591">MMFNICVFVSFYSTIQLINYSTNPAAQKFSKPARAGLIFQRKYPKIKQ</sequence>